<feature type="compositionally biased region" description="Basic and acidic residues" evidence="4">
    <location>
        <begin position="51"/>
        <end position="63"/>
    </location>
</feature>
<evidence type="ECO:0000256" key="3">
    <source>
        <dbReference type="ARBA" id="ARBA00022801"/>
    </source>
</evidence>
<keyword evidence="7" id="KW-1185">Reference proteome</keyword>
<dbReference type="InterPro" id="IPR053753">
    <property type="entry name" value="RNase_N1/T1-like_sf"/>
</dbReference>
<dbReference type="GO" id="GO:0003723">
    <property type="term" value="F:RNA binding"/>
    <property type="evidence" value="ECO:0007669"/>
    <property type="project" value="InterPro"/>
</dbReference>
<evidence type="ECO:0000256" key="1">
    <source>
        <dbReference type="ARBA" id="ARBA00009006"/>
    </source>
</evidence>
<dbReference type="PRINTS" id="PR00117">
    <property type="entry name" value="BARNASE"/>
</dbReference>
<dbReference type="GO" id="GO:0016787">
    <property type="term" value="F:hydrolase activity"/>
    <property type="evidence" value="ECO:0007669"/>
    <property type="project" value="UniProtKB-KW"/>
</dbReference>
<dbReference type="PROSITE" id="PS51257">
    <property type="entry name" value="PROKAR_LIPOPROTEIN"/>
    <property type="match status" value="1"/>
</dbReference>
<sequence length="182" mass="20008">MKKYFRLLTVMLTVILLAGCGNGVGHGASQAAESGEALHETVRQTAAETVPEGRGESLTKESYDDTADSFDWGTAEDAEIPEENAEESGRETDDTLPEDGEYSSKEDVALYIYLYGHLPDNYITKKEAEKLGWPGGSLEPYAPGKCIGGSRFGNYEGLLPEKEGRSYTEDHYQSFELLYGEE</sequence>
<evidence type="ECO:0000313" key="6">
    <source>
        <dbReference type="EMBL" id="SOY28501.1"/>
    </source>
</evidence>
<dbReference type="Gene3D" id="3.40.20.20">
    <property type="match status" value="1"/>
</dbReference>
<evidence type="ECO:0000256" key="4">
    <source>
        <dbReference type="SAM" id="MobiDB-lite"/>
    </source>
</evidence>
<proteinExistence type="inferred from homology"/>
<dbReference type="InterPro" id="IPR001887">
    <property type="entry name" value="Barnase"/>
</dbReference>
<feature type="compositionally biased region" description="Acidic residues" evidence="4">
    <location>
        <begin position="64"/>
        <end position="86"/>
    </location>
</feature>
<evidence type="ECO:0000256" key="5">
    <source>
        <dbReference type="SAM" id="SignalP"/>
    </source>
</evidence>
<dbReference type="AlphaFoldDB" id="A0A2K4ZDI3"/>
<dbReference type="GO" id="GO:0004521">
    <property type="term" value="F:RNA endonuclease activity"/>
    <property type="evidence" value="ECO:0007669"/>
    <property type="project" value="InterPro"/>
</dbReference>
<evidence type="ECO:0000256" key="2">
    <source>
        <dbReference type="ARBA" id="ARBA00022722"/>
    </source>
</evidence>
<dbReference type="EMBL" id="OFSM01000005">
    <property type="protein sequence ID" value="SOY28501.1"/>
    <property type="molecule type" value="Genomic_DNA"/>
</dbReference>
<feature type="signal peptide" evidence="5">
    <location>
        <begin position="1"/>
        <end position="31"/>
    </location>
</feature>
<keyword evidence="3 6" id="KW-0378">Hydrolase</keyword>
<dbReference type="InterPro" id="IPR016191">
    <property type="entry name" value="Ribonuclease/ribotoxin"/>
</dbReference>
<keyword evidence="2" id="KW-0540">Nuclease</keyword>
<dbReference type="RefSeq" id="WP_242982327.1">
    <property type="nucleotide sequence ID" value="NZ_JANJZD010000005.1"/>
</dbReference>
<name>A0A2K4ZDI3_9FIRM</name>
<comment type="similarity">
    <text evidence="1">Belongs to the ribonuclease N1/T1 family.</text>
</comment>
<organism evidence="6 7">
    <name type="scientific">Acetatifactor muris</name>
    <dbReference type="NCBI Taxonomy" id="879566"/>
    <lineage>
        <taxon>Bacteria</taxon>
        <taxon>Bacillati</taxon>
        <taxon>Bacillota</taxon>
        <taxon>Clostridia</taxon>
        <taxon>Lachnospirales</taxon>
        <taxon>Lachnospiraceae</taxon>
        <taxon>Acetatifactor</taxon>
    </lineage>
</organism>
<keyword evidence="5" id="KW-0732">Signal</keyword>
<reference evidence="6 7" key="1">
    <citation type="submission" date="2018-01" db="EMBL/GenBank/DDBJ databases">
        <authorList>
            <person name="Gaut B.S."/>
            <person name="Morton B.R."/>
            <person name="Clegg M.T."/>
            <person name="Duvall M.R."/>
        </authorList>
    </citation>
    <scope>NUCLEOTIDE SEQUENCE [LARGE SCALE GENOMIC DNA]</scope>
    <source>
        <strain evidence="6">GP69</strain>
    </source>
</reference>
<feature type="chain" id="PRO_5014419059" evidence="5">
    <location>
        <begin position="32"/>
        <end position="182"/>
    </location>
</feature>
<dbReference type="EC" id="3.1.27.-" evidence="6"/>
<protein>
    <submittedName>
        <fullName evidence="6">Ribonuclease</fullName>
        <ecNumber evidence="6">3.1.27.-</ecNumber>
    </submittedName>
</protein>
<dbReference type="Proteomes" id="UP000236311">
    <property type="component" value="Unassembled WGS sequence"/>
</dbReference>
<accession>A0A2K4ZDI3</accession>
<gene>
    <name evidence="6" type="ORF">AMURIS_01210</name>
</gene>
<feature type="region of interest" description="Disordered" evidence="4">
    <location>
        <begin position="26"/>
        <end position="101"/>
    </location>
</feature>
<evidence type="ECO:0000313" key="7">
    <source>
        <dbReference type="Proteomes" id="UP000236311"/>
    </source>
</evidence>
<dbReference type="SUPFAM" id="SSF53933">
    <property type="entry name" value="Microbial ribonucleases"/>
    <property type="match status" value="1"/>
</dbReference>